<protein>
    <submittedName>
        <fullName evidence="2">Uncharacterized protein</fullName>
    </submittedName>
</protein>
<evidence type="ECO:0000256" key="1">
    <source>
        <dbReference type="SAM" id="Phobius"/>
    </source>
</evidence>
<dbReference type="EMBL" id="LAZR01021377">
    <property type="protein sequence ID" value="KKL85537.1"/>
    <property type="molecule type" value="Genomic_DNA"/>
</dbReference>
<gene>
    <name evidence="2" type="ORF">LCGC14_1953730</name>
</gene>
<evidence type="ECO:0000313" key="2">
    <source>
        <dbReference type="EMBL" id="KKL85537.1"/>
    </source>
</evidence>
<keyword evidence="1" id="KW-1133">Transmembrane helix</keyword>
<dbReference type="AlphaFoldDB" id="A0A0F9IDQ7"/>
<proteinExistence type="predicted"/>
<feature type="transmembrane region" description="Helical" evidence="1">
    <location>
        <begin position="56"/>
        <end position="77"/>
    </location>
</feature>
<comment type="caution">
    <text evidence="2">The sequence shown here is derived from an EMBL/GenBank/DDBJ whole genome shotgun (WGS) entry which is preliminary data.</text>
</comment>
<accession>A0A0F9IDQ7</accession>
<name>A0A0F9IDQ7_9ZZZZ</name>
<keyword evidence="1" id="KW-0472">Membrane</keyword>
<keyword evidence="1" id="KW-0812">Transmembrane</keyword>
<sequence length="214" mass="25607">MIKQKFEDSYLIVEFKYAVLNSFYECYDILDKIYKEEITTNKLKHIFINVSTASKAFALSAYVFALIHFNMVTVFYMKASKYLILEYLEKDVSTKELETEFLKNGLTKGPYKIEEIPTFPILEFSQDEKTLINILAVQDQFNTIKEIIREFVVKTDQSVEWDYLIREEKNRYRTKVKRLLDTLQRKRHIEYEKKANKIIVKVNESLKHIDRIIN</sequence>
<organism evidence="2">
    <name type="scientific">marine sediment metagenome</name>
    <dbReference type="NCBI Taxonomy" id="412755"/>
    <lineage>
        <taxon>unclassified sequences</taxon>
        <taxon>metagenomes</taxon>
        <taxon>ecological metagenomes</taxon>
    </lineage>
</organism>
<reference evidence="2" key="1">
    <citation type="journal article" date="2015" name="Nature">
        <title>Complex archaea that bridge the gap between prokaryotes and eukaryotes.</title>
        <authorList>
            <person name="Spang A."/>
            <person name="Saw J.H."/>
            <person name="Jorgensen S.L."/>
            <person name="Zaremba-Niedzwiedzka K."/>
            <person name="Martijn J."/>
            <person name="Lind A.E."/>
            <person name="van Eijk R."/>
            <person name="Schleper C."/>
            <person name="Guy L."/>
            <person name="Ettema T.J."/>
        </authorList>
    </citation>
    <scope>NUCLEOTIDE SEQUENCE</scope>
</reference>